<keyword evidence="2" id="KW-1185">Reference proteome</keyword>
<accession>A0AAW0CWM5</accession>
<gene>
    <name evidence="1" type="ORF">R3P38DRAFT_2890416</name>
</gene>
<organism evidence="1 2">
    <name type="scientific">Favolaschia claudopus</name>
    <dbReference type="NCBI Taxonomy" id="2862362"/>
    <lineage>
        <taxon>Eukaryota</taxon>
        <taxon>Fungi</taxon>
        <taxon>Dikarya</taxon>
        <taxon>Basidiomycota</taxon>
        <taxon>Agaricomycotina</taxon>
        <taxon>Agaricomycetes</taxon>
        <taxon>Agaricomycetidae</taxon>
        <taxon>Agaricales</taxon>
        <taxon>Marasmiineae</taxon>
        <taxon>Mycenaceae</taxon>
        <taxon>Favolaschia</taxon>
    </lineage>
</organism>
<proteinExistence type="predicted"/>
<comment type="caution">
    <text evidence="1">The sequence shown here is derived from an EMBL/GenBank/DDBJ whole genome shotgun (WGS) entry which is preliminary data.</text>
</comment>
<dbReference type="Proteomes" id="UP001362999">
    <property type="component" value="Unassembled WGS sequence"/>
</dbReference>
<evidence type="ECO:0000313" key="2">
    <source>
        <dbReference type="Proteomes" id="UP001362999"/>
    </source>
</evidence>
<reference evidence="1 2" key="1">
    <citation type="journal article" date="2024" name="J Genomics">
        <title>Draft genome sequencing and assembly of Favolaschia claudopus CIRM-BRFM 2984 isolated from oak limbs.</title>
        <authorList>
            <person name="Navarro D."/>
            <person name="Drula E."/>
            <person name="Chaduli D."/>
            <person name="Cazenave R."/>
            <person name="Ahrendt S."/>
            <person name="Wang J."/>
            <person name="Lipzen A."/>
            <person name="Daum C."/>
            <person name="Barry K."/>
            <person name="Grigoriev I.V."/>
            <person name="Favel A."/>
            <person name="Rosso M.N."/>
            <person name="Martin F."/>
        </authorList>
    </citation>
    <scope>NUCLEOTIDE SEQUENCE [LARGE SCALE GENOMIC DNA]</scope>
    <source>
        <strain evidence="1 2">CIRM-BRFM 2984</strain>
    </source>
</reference>
<dbReference type="AlphaFoldDB" id="A0AAW0CWM5"/>
<name>A0AAW0CWM5_9AGAR</name>
<protein>
    <submittedName>
        <fullName evidence="1">Uncharacterized protein</fullName>
    </submittedName>
</protein>
<evidence type="ECO:0000313" key="1">
    <source>
        <dbReference type="EMBL" id="KAK7042425.1"/>
    </source>
</evidence>
<dbReference type="EMBL" id="JAWWNJ010000013">
    <property type="protein sequence ID" value="KAK7042425.1"/>
    <property type="molecule type" value="Genomic_DNA"/>
</dbReference>
<sequence length="235" mass="28006">MSWLRKLRLRLTLWLYFKPRSLFLEHTYFLRLLLRSPHRLRIAWLLLRPTWRWRVPVDAPLAVHTLQQNPGIVQQRRAELEMTKLRYTWIFGARDTPLRALYRLYECTVDYDANETMLDSQYWFHQQAHWRLADVPDPEDPDPTRYAILASLVEDLVDSFNYKIKLGLRRGITFENPWLIKDFKDDADPPSESPPLWTSRVGPLTEHLELSPKCKATPAFARRNIKANTNQLRNI</sequence>